<keyword evidence="2" id="KW-0963">Cytoplasm</keyword>
<proteinExistence type="inferred from homology"/>
<dbReference type="InterPro" id="IPR043519">
    <property type="entry name" value="NT_sf"/>
</dbReference>
<keyword evidence="2" id="KW-0678">Repressor</keyword>
<name>A0ABT9Y6A2_9FIRM</name>
<gene>
    <name evidence="2" type="primary">rsfS</name>
    <name evidence="3" type="ORF">J2S01_000372</name>
</gene>
<dbReference type="Proteomes" id="UP001239167">
    <property type="component" value="Unassembled WGS sequence"/>
</dbReference>
<comment type="similarity">
    <text evidence="1 2">Belongs to the Iojap/RsfS family.</text>
</comment>
<dbReference type="PANTHER" id="PTHR21043">
    <property type="entry name" value="IOJAP SUPERFAMILY ORTHOLOG"/>
    <property type="match status" value="1"/>
</dbReference>
<dbReference type="Pfam" id="PF02410">
    <property type="entry name" value="RsfS"/>
    <property type="match status" value="1"/>
</dbReference>
<comment type="subcellular location">
    <subcellularLocation>
        <location evidence="2">Cytoplasm</location>
    </subcellularLocation>
</comment>
<evidence type="ECO:0000256" key="1">
    <source>
        <dbReference type="ARBA" id="ARBA00010574"/>
    </source>
</evidence>
<keyword evidence="4" id="KW-1185">Reference proteome</keyword>
<dbReference type="EMBL" id="JAUSUE010000002">
    <property type="protein sequence ID" value="MDQ0202679.1"/>
    <property type="molecule type" value="Genomic_DNA"/>
</dbReference>
<evidence type="ECO:0000313" key="3">
    <source>
        <dbReference type="EMBL" id="MDQ0202679.1"/>
    </source>
</evidence>
<comment type="function">
    <text evidence="2">Functions as a ribosomal silencing factor. Interacts with ribosomal protein uL14 (rplN), blocking formation of intersubunit bridge B8. Prevents association of the 30S and 50S ribosomal subunits and the formation of functional ribosomes, thus repressing translation.</text>
</comment>
<evidence type="ECO:0000313" key="4">
    <source>
        <dbReference type="Proteomes" id="UP001239167"/>
    </source>
</evidence>
<accession>A0ABT9Y6A2</accession>
<comment type="caution">
    <text evidence="3">The sequence shown here is derived from an EMBL/GenBank/DDBJ whole genome shotgun (WGS) entry which is preliminary data.</text>
</comment>
<dbReference type="NCBIfam" id="TIGR00090">
    <property type="entry name" value="rsfS_iojap_ybeB"/>
    <property type="match status" value="1"/>
</dbReference>
<dbReference type="Gene3D" id="3.30.460.10">
    <property type="entry name" value="Beta Polymerase, domain 2"/>
    <property type="match status" value="1"/>
</dbReference>
<reference evidence="3 4" key="1">
    <citation type="submission" date="2023-07" db="EMBL/GenBank/DDBJ databases">
        <title>Genomic Encyclopedia of Type Strains, Phase IV (KMG-IV): sequencing the most valuable type-strain genomes for metagenomic binning, comparative biology and taxonomic classification.</title>
        <authorList>
            <person name="Goeker M."/>
        </authorList>
    </citation>
    <scope>NUCLEOTIDE SEQUENCE [LARGE SCALE GENOMIC DNA]</scope>
    <source>
        <strain evidence="3 4">DSM 16980</strain>
    </source>
</reference>
<evidence type="ECO:0000256" key="2">
    <source>
        <dbReference type="HAMAP-Rule" id="MF_01477"/>
    </source>
</evidence>
<comment type="subunit">
    <text evidence="2">Interacts with ribosomal protein uL14 (rplN).</text>
</comment>
<dbReference type="InterPro" id="IPR004394">
    <property type="entry name" value="Iojap/RsfS/C7orf30"/>
</dbReference>
<keyword evidence="2" id="KW-0810">Translation regulation</keyword>
<dbReference type="SUPFAM" id="SSF81301">
    <property type="entry name" value="Nucleotidyltransferase"/>
    <property type="match status" value="1"/>
</dbReference>
<protein>
    <recommendedName>
        <fullName evidence="2">Ribosomal silencing factor RsfS</fullName>
    </recommendedName>
</protein>
<organism evidence="3 4">
    <name type="scientific">Pectinatus haikarae</name>
    <dbReference type="NCBI Taxonomy" id="349096"/>
    <lineage>
        <taxon>Bacteria</taxon>
        <taxon>Bacillati</taxon>
        <taxon>Bacillota</taxon>
        <taxon>Negativicutes</taxon>
        <taxon>Selenomonadales</taxon>
        <taxon>Selenomonadaceae</taxon>
        <taxon>Pectinatus</taxon>
    </lineage>
</organism>
<sequence>MIFIINLKDKEMMTAFEKSCVIAKAADDKKAARILTMDMRELTTSTDYFIICNGRSNIQAKAIADNIEEQLGLSGEHLLHREGYKSGEWILLDYGDCVAHIFTEESREFYGLESLWGDAGIKEYEE</sequence>
<dbReference type="PANTHER" id="PTHR21043:SF0">
    <property type="entry name" value="MITOCHONDRIAL ASSEMBLY OF RIBOSOMAL LARGE SUBUNIT PROTEIN 1"/>
    <property type="match status" value="1"/>
</dbReference>
<dbReference type="HAMAP" id="MF_01477">
    <property type="entry name" value="Iojap_RsfS"/>
    <property type="match status" value="1"/>
</dbReference>